<feature type="chain" id="PRO_5046479353" evidence="1">
    <location>
        <begin position="21"/>
        <end position="608"/>
    </location>
</feature>
<organism evidence="2 3">
    <name type="scientific">Pseudofulvibacter geojedonensis</name>
    <dbReference type="NCBI Taxonomy" id="1123758"/>
    <lineage>
        <taxon>Bacteria</taxon>
        <taxon>Pseudomonadati</taxon>
        <taxon>Bacteroidota</taxon>
        <taxon>Flavobacteriia</taxon>
        <taxon>Flavobacteriales</taxon>
        <taxon>Flavobacteriaceae</taxon>
        <taxon>Pseudofulvibacter</taxon>
    </lineage>
</organism>
<protein>
    <submittedName>
        <fullName evidence="2">T9SS type B sorting domain-containing protein</fullName>
    </submittedName>
</protein>
<keyword evidence="3" id="KW-1185">Reference proteome</keyword>
<reference evidence="3" key="1">
    <citation type="journal article" date="2019" name="Int. J. Syst. Evol. Microbiol.">
        <title>The Global Catalogue of Microorganisms (GCM) 10K type strain sequencing project: providing services to taxonomists for standard genome sequencing and annotation.</title>
        <authorList>
            <consortium name="The Broad Institute Genomics Platform"/>
            <consortium name="The Broad Institute Genome Sequencing Center for Infectious Disease"/>
            <person name="Wu L."/>
            <person name="Ma J."/>
        </authorList>
    </citation>
    <scope>NUCLEOTIDE SEQUENCE [LARGE SCALE GENOMIC DNA]</scope>
    <source>
        <strain evidence="3">CCUG 62114</strain>
    </source>
</reference>
<comment type="caution">
    <text evidence="2">The sequence shown here is derived from an EMBL/GenBank/DDBJ whole genome shotgun (WGS) entry which is preliminary data.</text>
</comment>
<sequence length="608" mass="68289">MHLKKIHICFFILSTLLVNGQIVNCPEVVITDENSDQNININCNSQTGCVTLVANYPQTGVPTDYTVESIEYNPQYPYNGLAYPISVSVDDVWSDPKVSLPFNFCFYNQEYSEAVVSSNGAISFDLSNINDNGTNMSGGDAEAADFCPWQFDLPIPDANFPTNIEPKKITNAIYGVFHDIDPSEGGEIGWQVFGEYPCRALVVSYYQVPLFECTDVTSTFQMVLYEATNIIEVNIEQKSICTEWNGGRSLIGLQNANGTMGISPENRNTSAWETHNESWRFIPSGVANTSVSWYNTTNGNTFVSNDDEIVVCPENLTNYQVEVTYTLCNGIDITATDNTTVDYTNLVISHPPLLYETCDLDNISDGLITIDLNMFNSELITELNSINSTQINYFETELDAIDNISPISTQNNYLTNSNPEMIFGRIEDNLTNCVLIKPIEIAVNTGPNNFNVTTSNAFSNLHQITATVSGNGNYLFSINNQEFQEDGVFSNISPGSHTITIKDLEGCFFEVIEVALIDYPRFFSPNNDGINDTWNVIGINELLFIEINIFDRYNKFLARINNDSKRGWDGQYNDRPLPSDDYWFKIIYQEIQKPGIQQEFIGHFSLKR</sequence>
<evidence type="ECO:0000313" key="2">
    <source>
        <dbReference type="EMBL" id="MFD0964485.1"/>
    </source>
</evidence>
<proteinExistence type="predicted"/>
<evidence type="ECO:0000256" key="1">
    <source>
        <dbReference type="SAM" id="SignalP"/>
    </source>
</evidence>
<accession>A0ABW3I3V2</accession>
<dbReference type="InterPro" id="IPR026341">
    <property type="entry name" value="T9SS_type_B"/>
</dbReference>
<dbReference type="NCBIfam" id="TIGR04131">
    <property type="entry name" value="Bac_Flav_CTERM"/>
    <property type="match status" value="1"/>
</dbReference>
<dbReference type="Proteomes" id="UP001596997">
    <property type="component" value="Unassembled WGS sequence"/>
</dbReference>
<keyword evidence="1" id="KW-0732">Signal</keyword>
<dbReference type="EMBL" id="JBHTJM010000009">
    <property type="protein sequence ID" value="MFD0964485.1"/>
    <property type="molecule type" value="Genomic_DNA"/>
</dbReference>
<gene>
    <name evidence="2" type="ORF">ACFQ1O_10765</name>
</gene>
<dbReference type="RefSeq" id="WP_377716030.1">
    <property type="nucleotide sequence ID" value="NZ_JBHTJM010000009.1"/>
</dbReference>
<name>A0ABW3I3V2_9FLAO</name>
<dbReference type="Pfam" id="PF13585">
    <property type="entry name" value="CHU_C"/>
    <property type="match status" value="1"/>
</dbReference>
<evidence type="ECO:0000313" key="3">
    <source>
        <dbReference type="Proteomes" id="UP001596997"/>
    </source>
</evidence>
<feature type="signal peptide" evidence="1">
    <location>
        <begin position="1"/>
        <end position="20"/>
    </location>
</feature>